<comment type="caution">
    <text evidence="2">The sequence shown here is derived from an EMBL/GenBank/DDBJ whole genome shotgun (WGS) entry which is preliminary data.</text>
</comment>
<dbReference type="PANTHER" id="PTHR38566">
    <property type="entry name" value="RNA_LIG_T4_1 DOMAIN-CONTAINING PROTEIN"/>
    <property type="match status" value="1"/>
</dbReference>
<feature type="domain" description="DUF7920" evidence="1">
    <location>
        <begin position="178"/>
        <end position="391"/>
    </location>
</feature>
<dbReference type="PANTHER" id="PTHR38566:SF1">
    <property type="entry name" value="CHROMOSOME UNDETERMINED SCAFFOLD_18, WHOLE GENOME SHOTGUN SEQUENCE"/>
    <property type="match status" value="1"/>
</dbReference>
<gene>
    <name evidence="2" type="ORF">Ae201684_013364</name>
</gene>
<dbReference type="Proteomes" id="UP000481153">
    <property type="component" value="Unassembled WGS sequence"/>
</dbReference>
<evidence type="ECO:0000259" key="1">
    <source>
        <dbReference type="Pfam" id="PF25536"/>
    </source>
</evidence>
<proteinExistence type="predicted"/>
<keyword evidence="3" id="KW-1185">Reference proteome</keyword>
<dbReference type="InterPro" id="IPR057680">
    <property type="entry name" value="DUF7920"/>
</dbReference>
<reference evidence="2 3" key="1">
    <citation type="submission" date="2019-07" db="EMBL/GenBank/DDBJ databases">
        <title>Genomics analysis of Aphanomyces spp. identifies a new class of oomycete effector associated with host adaptation.</title>
        <authorList>
            <person name="Gaulin E."/>
        </authorList>
    </citation>
    <scope>NUCLEOTIDE SEQUENCE [LARGE SCALE GENOMIC DNA]</scope>
    <source>
        <strain evidence="2 3">ATCC 201684</strain>
    </source>
</reference>
<dbReference type="Pfam" id="PF25536">
    <property type="entry name" value="DUF7920"/>
    <property type="match status" value="1"/>
</dbReference>
<dbReference type="EMBL" id="VJMJ01000172">
    <property type="protein sequence ID" value="KAF0728792.1"/>
    <property type="molecule type" value="Genomic_DNA"/>
</dbReference>
<accession>A0A6G0WN95</accession>
<evidence type="ECO:0000313" key="2">
    <source>
        <dbReference type="EMBL" id="KAF0728792.1"/>
    </source>
</evidence>
<sequence length="501" mass="55663">MVFAPPHETFSPQIMRALDMILADIPTEHTIHYTRGLTQIRSFMKNTHRAATTFEDMVARESAVWQEHFEKAKRAKDAMATPRPMLDFLPNVVGIDIRVHSRGRPDDAIYNASEYARKYLPRGNYIAEWSLADGRKLYFPMVRAYPKFTGHEDDGELLEDGDSTSNEALSKYFTEPASNTVAVISTVKENGEAAHLAVLKLADGTFVFLVGSKNVHMAIRNEADIEPACQVGVTIPGSNPFAGAKAVAHGIMRMLNALEPEKRLLFCEFLWQTRLTASFELLCPGHQHVELLDVPHDTPVLFGYSLPCMQSMEGAEICVNPLVGYAFSRFCGVRTVQFDVVPYTGLEFKAVLHAIKSGYQTEGKVNLYVNGAGNVIGLQKYKTAWYVSLRAIREKAKSFLSSVLGKKQLPVAQALVESHDGIKKRFRAIQKFLQLSDASVQQYCALGQAFVTYIAQVRLANCGDSEPAMKVVQHDVTDLFPVVWQAFLASTGANDRIDCSS</sequence>
<evidence type="ECO:0000313" key="3">
    <source>
        <dbReference type="Proteomes" id="UP000481153"/>
    </source>
</evidence>
<dbReference type="VEuPathDB" id="FungiDB:AeMF1_021800"/>
<organism evidence="2 3">
    <name type="scientific">Aphanomyces euteiches</name>
    <dbReference type="NCBI Taxonomy" id="100861"/>
    <lineage>
        <taxon>Eukaryota</taxon>
        <taxon>Sar</taxon>
        <taxon>Stramenopiles</taxon>
        <taxon>Oomycota</taxon>
        <taxon>Saprolegniomycetes</taxon>
        <taxon>Saprolegniales</taxon>
        <taxon>Verrucalvaceae</taxon>
        <taxon>Aphanomyces</taxon>
    </lineage>
</organism>
<name>A0A6G0WN95_9STRA</name>
<protein>
    <recommendedName>
        <fullName evidence="1">DUF7920 domain-containing protein</fullName>
    </recommendedName>
</protein>
<dbReference type="AlphaFoldDB" id="A0A6G0WN95"/>